<evidence type="ECO:0000256" key="8">
    <source>
        <dbReference type="ARBA" id="ARBA00023033"/>
    </source>
</evidence>
<dbReference type="EMBL" id="JARKIF010000008">
    <property type="protein sequence ID" value="KAJ7633029.1"/>
    <property type="molecule type" value="Genomic_DNA"/>
</dbReference>
<dbReference type="GO" id="GO:0005506">
    <property type="term" value="F:iron ion binding"/>
    <property type="evidence" value="ECO:0007669"/>
    <property type="project" value="InterPro"/>
</dbReference>
<evidence type="ECO:0000256" key="7">
    <source>
        <dbReference type="ARBA" id="ARBA00023004"/>
    </source>
</evidence>
<keyword evidence="12" id="KW-1185">Reference proteome</keyword>
<name>A0AAD7BXD3_9AGAR</name>
<dbReference type="PANTHER" id="PTHR24305:SF237">
    <property type="entry name" value="CYTOCHROME P450 MONOOXYGENASE ATNE-RELATED"/>
    <property type="match status" value="1"/>
</dbReference>
<dbReference type="PRINTS" id="PR00465">
    <property type="entry name" value="EP450IV"/>
</dbReference>
<reference evidence="11" key="1">
    <citation type="submission" date="2023-03" db="EMBL/GenBank/DDBJ databases">
        <title>Massive genome expansion in bonnet fungi (Mycena s.s.) driven by repeated elements and novel gene families across ecological guilds.</title>
        <authorList>
            <consortium name="Lawrence Berkeley National Laboratory"/>
            <person name="Harder C.B."/>
            <person name="Miyauchi S."/>
            <person name="Viragh M."/>
            <person name="Kuo A."/>
            <person name="Thoen E."/>
            <person name="Andreopoulos B."/>
            <person name="Lu D."/>
            <person name="Skrede I."/>
            <person name="Drula E."/>
            <person name="Henrissat B."/>
            <person name="Morin E."/>
            <person name="Kohler A."/>
            <person name="Barry K."/>
            <person name="LaButti K."/>
            <person name="Morin E."/>
            <person name="Salamov A."/>
            <person name="Lipzen A."/>
            <person name="Mereny Z."/>
            <person name="Hegedus B."/>
            <person name="Baldrian P."/>
            <person name="Stursova M."/>
            <person name="Weitz H."/>
            <person name="Taylor A."/>
            <person name="Grigoriev I.V."/>
            <person name="Nagy L.G."/>
            <person name="Martin F."/>
            <person name="Kauserud H."/>
        </authorList>
    </citation>
    <scope>NUCLEOTIDE SEQUENCE</scope>
    <source>
        <strain evidence="11">9284</strain>
    </source>
</reference>
<feature type="binding site" description="axial binding residue" evidence="9">
    <location>
        <position position="489"/>
    </location>
    <ligand>
        <name>heme</name>
        <dbReference type="ChEBI" id="CHEBI:30413"/>
    </ligand>
    <ligandPart>
        <name>Fe</name>
        <dbReference type="ChEBI" id="CHEBI:18248"/>
    </ligandPart>
</feature>
<keyword evidence="5 9" id="KW-0479">Metal-binding</keyword>
<evidence type="ECO:0000256" key="3">
    <source>
        <dbReference type="ARBA" id="ARBA00010617"/>
    </source>
</evidence>
<dbReference type="InterPro" id="IPR001128">
    <property type="entry name" value="Cyt_P450"/>
</dbReference>
<dbReference type="InterPro" id="IPR050121">
    <property type="entry name" value="Cytochrome_P450_monoxygenase"/>
</dbReference>
<feature type="transmembrane region" description="Helical" evidence="10">
    <location>
        <begin position="41"/>
        <end position="59"/>
    </location>
</feature>
<protein>
    <submittedName>
        <fullName evidence="11">High nitrogen upregulated cytochrome P450 monooxygenase 2</fullName>
    </submittedName>
</protein>
<gene>
    <name evidence="11" type="ORF">FB45DRAFT_521167</name>
</gene>
<dbReference type="SUPFAM" id="SSF48264">
    <property type="entry name" value="Cytochrome P450"/>
    <property type="match status" value="1"/>
</dbReference>
<evidence type="ECO:0000313" key="12">
    <source>
        <dbReference type="Proteomes" id="UP001221142"/>
    </source>
</evidence>
<dbReference type="GO" id="GO:0020037">
    <property type="term" value="F:heme binding"/>
    <property type="evidence" value="ECO:0007669"/>
    <property type="project" value="InterPro"/>
</dbReference>
<proteinExistence type="inferred from homology"/>
<dbReference type="Pfam" id="PF00067">
    <property type="entry name" value="p450"/>
    <property type="match status" value="1"/>
</dbReference>
<dbReference type="GO" id="GO:0004497">
    <property type="term" value="F:monooxygenase activity"/>
    <property type="evidence" value="ECO:0007669"/>
    <property type="project" value="UniProtKB-KW"/>
</dbReference>
<keyword evidence="7 9" id="KW-0408">Iron</keyword>
<evidence type="ECO:0000256" key="6">
    <source>
        <dbReference type="ARBA" id="ARBA00023002"/>
    </source>
</evidence>
<sequence>MKPSLLPPLMDSSLFSGAIALSLLNHIYFHKFEPQSAKIPLLLLLVEPGAVVLVLGGPVCLLRLLFSYIVFWSSLSFSIVLYRLSPFHPLAQYPGPTICKVTKLWGVAVAAGGKQHLYLKKIHDRYGPYVRTGPDELSIIDAAAVSQILNAGGLVKGRFYESGRHPSTPPTIVSLVGKAHTKKRRVWNRAMASLRDYDPLIQKRAVQLVTRLGEQRTAVNLALWFELFTYDFMGDLAFGGVFEMLQQGKDTDGLGDRIRSFMAASIILGNIPWIFGLLNLIPMVGRTIQEFNDLGQGLATRRIKTGAIHTKDLWYHIADEEGVEKQKPTLQDAAADGIVGIVAASDTTAHLLTSLMWCLVSNPKSYKRVQQEIDAMFVVEDDLVDFSKHQKCVFLSACINETLRLFPPVPVNGGTRQAHLNSGGGRIIAEKYIPEGTSVYMPTYVLHRRPDYFSRPTEFMPDRWLASSDLALEHNASAFMPFSQGPANCVGQHLARREVQAVIIFLLKTFEVRFAKGLDGAAWPETVGDYFTATRGPLLVELDRRV</sequence>
<evidence type="ECO:0000313" key="11">
    <source>
        <dbReference type="EMBL" id="KAJ7633029.1"/>
    </source>
</evidence>
<comment type="similarity">
    <text evidence="3">Belongs to the cytochrome P450 family.</text>
</comment>
<keyword evidence="4 9" id="KW-0349">Heme</keyword>
<dbReference type="Gene3D" id="1.10.630.10">
    <property type="entry name" value="Cytochrome P450"/>
    <property type="match status" value="1"/>
</dbReference>
<feature type="transmembrane region" description="Helical" evidence="10">
    <location>
        <begin position="12"/>
        <end position="29"/>
    </location>
</feature>
<keyword evidence="8 11" id="KW-0503">Monooxygenase</keyword>
<dbReference type="GO" id="GO:0016705">
    <property type="term" value="F:oxidoreductase activity, acting on paired donors, with incorporation or reduction of molecular oxygen"/>
    <property type="evidence" value="ECO:0007669"/>
    <property type="project" value="InterPro"/>
</dbReference>
<evidence type="ECO:0000256" key="9">
    <source>
        <dbReference type="PIRSR" id="PIRSR602403-1"/>
    </source>
</evidence>
<dbReference type="PRINTS" id="PR00385">
    <property type="entry name" value="P450"/>
</dbReference>
<comment type="pathway">
    <text evidence="2">Secondary metabolite biosynthesis.</text>
</comment>
<keyword evidence="10" id="KW-0812">Transmembrane</keyword>
<keyword evidence="10" id="KW-0472">Membrane</keyword>
<dbReference type="PANTHER" id="PTHR24305">
    <property type="entry name" value="CYTOCHROME P450"/>
    <property type="match status" value="1"/>
</dbReference>
<evidence type="ECO:0000256" key="5">
    <source>
        <dbReference type="ARBA" id="ARBA00022723"/>
    </source>
</evidence>
<evidence type="ECO:0000256" key="4">
    <source>
        <dbReference type="ARBA" id="ARBA00022617"/>
    </source>
</evidence>
<feature type="transmembrane region" description="Helical" evidence="10">
    <location>
        <begin position="65"/>
        <end position="84"/>
    </location>
</feature>
<keyword evidence="10" id="KW-1133">Transmembrane helix</keyword>
<dbReference type="AlphaFoldDB" id="A0AAD7BXD3"/>
<dbReference type="InterPro" id="IPR036396">
    <property type="entry name" value="Cyt_P450_sf"/>
</dbReference>
<comment type="cofactor">
    <cofactor evidence="1 9">
        <name>heme</name>
        <dbReference type="ChEBI" id="CHEBI:30413"/>
    </cofactor>
</comment>
<evidence type="ECO:0000256" key="1">
    <source>
        <dbReference type="ARBA" id="ARBA00001971"/>
    </source>
</evidence>
<dbReference type="InterPro" id="IPR002403">
    <property type="entry name" value="Cyt_P450_E_grp-IV"/>
</dbReference>
<evidence type="ECO:0000256" key="10">
    <source>
        <dbReference type="SAM" id="Phobius"/>
    </source>
</evidence>
<dbReference type="Proteomes" id="UP001221142">
    <property type="component" value="Unassembled WGS sequence"/>
</dbReference>
<comment type="caution">
    <text evidence="11">The sequence shown here is derived from an EMBL/GenBank/DDBJ whole genome shotgun (WGS) entry which is preliminary data.</text>
</comment>
<accession>A0AAD7BXD3</accession>
<keyword evidence="6" id="KW-0560">Oxidoreductase</keyword>
<organism evidence="11 12">
    <name type="scientific">Roridomyces roridus</name>
    <dbReference type="NCBI Taxonomy" id="1738132"/>
    <lineage>
        <taxon>Eukaryota</taxon>
        <taxon>Fungi</taxon>
        <taxon>Dikarya</taxon>
        <taxon>Basidiomycota</taxon>
        <taxon>Agaricomycotina</taxon>
        <taxon>Agaricomycetes</taxon>
        <taxon>Agaricomycetidae</taxon>
        <taxon>Agaricales</taxon>
        <taxon>Marasmiineae</taxon>
        <taxon>Mycenaceae</taxon>
        <taxon>Roridomyces</taxon>
    </lineage>
</organism>
<evidence type="ECO:0000256" key="2">
    <source>
        <dbReference type="ARBA" id="ARBA00005179"/>
    </source>
</evidence>